<sequence>MTNALINARDDFARANPEQRVLLNGREWGLIDLAGSGPALLLIPGTLGRADIFWQQMAALKGRVRILSVSYPDSGGVEEWAGDLISLISDRDIEKVTVLGSSLGGYLAQYIAAVHPDRVERLIAANTLYDTAPAKRNPPYSSDLDLAPIEVLRNGFGRGLGAWADSHPEQAELVELLLQEVGGRIPELELRNRLKGIKNAPDLPASKTSPANTITIEAADDPLIPQFMRDEVRAVLIPAVSYHFESGGHFPYLARPELYTAILEEQLQLVAAGTTEWGNARERSL</sequence>
<dbReference type="STRING" id="1121003.SAMN03080618_03005"/>
<keyword evidence="6" id="KW-1185">Reference proteome</keyword>
<evidence type="ECO:0000256" key="2">
    <source>
        <dbReference type="ARBA" id="ARBA00020148"/>
    </source>
</evidence>
<comment type="subcellular location">
    <subcellularLocation>
        <location evidence="1">Cytoplasm</location>
    </subcellularLocation>
</comment>
<dbReference type="SUPFAM" id="SSF53474">
    <property type="entry name" value="alpha/beta-Hydrolases"/>
    <property type="match status" value="1"/>
</dbReference>
<dbReference type="InterPro" id="IPR029058">
    <property type="entry name" value="AB_hydrolase_fold"/>
</dbReference>
<dbReference type="RefSeq" id="WP_091523960.1">
    <property type="nucleotide sequence ID" value="NZ_FORF01000019.1"/>
</dbReference>
<keyword evidence="3" id="KW-0963">Cytoplasm</keyword>
<gene>
    <name evidence="5" type="ORF">SAMN03080618_03005</name>
</gene>
<dbReference type="PRINTS" id="PR00111">
    <property type="entry name" value="ABHYDROLASE"/>
</dbReference>
<proteinExistence type="predicted"/>
<dbReference type="PANTHER" id="PTHR15913">
    <property type="entry name" value="ACID CLUSTER PROTEIN 33"/>
    <property type="match status" value="1"/>
</dbReference>
<organism evidence="5 6">
    <name type="scientific">Aquamicrobium aerolatum DSM 21857</name>
    <dbReference type="NCBI Taxonomy" id="1121003"/>
    <lineage>
        <taxon>Bacteria</taxon>
        <taxon>Pseudomonadati</taxon>
        <taxon>Pseudomonadota</taxon>
        <taxon>Alphaproteobacteria</taxon>
        <taxon>Hyphomicrobiales</taxon>
        <taxon>Phyllobacteriaceae</taxon>
        <taxon>Aerobium</taxon>
    </lineage>
</organism>
<dbReference type="PANTHER" id="PTHR15913:SF0">
    <property type="entry name" value="MASPARDIN"/>
    <property type="match status" value="1"/>
</dbReference>
<evidence type="ECO:0000259" key="4">
    <source>
        <dbReference type="Pfam" id="PF12697"/>
    </source>
</evidence>
<dbReference type="Gene3D" id="3.40.50.1820">
    <property type="entry name" value="alpha/beta hydrolase"/>
    <property type="match status" value="1"/>
</dbReference>
<protein>
    <recommendedName>
        <fullName evidence="2">Maspardin</fullName>
    </recommendedName>
</protein>
<dbReference type="Proteomes" id="UP000242763">
    <property type="component" value="Unassembled WGS sequence"/>
</dbReference>
<evidence type="ECO:0000256" key="3">
    <source>
        <dbReference type="ARBA" id="ARBA00022490"/>
    </source>
</evidence>
<evidence type="ECO:0000313" key="5">
    <source>
        <dbReference type="EMBL" id="SFJ44791.1"/>
    </source>
</evidence>
<dbReference type="InterPro" id="IPR026151">
    <property type="entry name" value="Maspardin"/>
</dbReference>
<evidence type="ECO:0000256" key="1">
    <source>
        <dbReference type="ARBA" id="ARBA00004496"/>
    </source>
</evidence>
<dbReference type="AlphaFoldDB" id="A0A1I3RHG0"/>
<dbReference type="OrthoDB" id="9791366at2"/>
<dbReference type="GO" id="GO:0005737">
    <property type="term" value="C:cytoplasm"/>
    <property type="evidence" value="ECO:0007669"/>
    <property type="project" value="UniProtKB-SubCell"/>
</dbReference>
<feature type="domain" description="AB hydrolase-1" evidence="4">
    <location>
        <begin position="40"/>
        <end position="259"/>
    </location>
</feature>
<accession>A0A1I3RHG0</accession>
<name>A0A1I3RHG0_9HYPH</name>
<reference evidence="6" key="1">
    <citation type="submission" date="2016-10" db="EMBL/GenBank/DDBJ databases">
        <authorList>
            <person name="Varghese N."/>
            <person name="Submissions S."/>
        </authorList>
    </citation>
    <scope>NUCLEOTIDE SEQUENCE [LARGE SCALE GENOMIC DNA]</scope>
    <source>
        <strain evidence="6">DSM 21857</strain>
    </source>
</reference>
<dbReference type="Pfam" id="PF12697">
    <property type="entry name" value="Abhydrolase_6"/>
    <property type="match status" value="1"/>
</dbReference>
<evidence type="ECO:0000313" key="6">
    <source>
        <dbReference type="Proteomes" id="UP000242763"/>
    </source>
</evidence>
<dbReference type="InterPro" id="IPR000073">
    <property type="entry name" value="AB_hydrolase_1"/>
</dbReference>
<dbReference type="EMBL" id="FORF01000019">
    <property type="protein sequence ID" value="SFJ44791.1"/>
    <property type="molecule type" value="Genomic_DNA"/>
</dbReference>